<dbReference type="GO" id="GO:0016020">
    <property type="term" value="C:membrane"/>
    <property type="evidence" value="ECO:0007669"/>
    <property type="project" value="InterPro"/>
</dbReference>
<keyword evidence="6" id="KW-1185">Reference proteome</keyword>
<dbReference type="PANTHER" id="PTHR31218">
    <property type="entry name" value="WAT1-RELATED PROTEIN"/>
    <property type="match status" value="1"/>
</dbReference>
<organism evidence="6 7">
    <name type="scientific">Durio zibethinus</name>
    <name type="common">Durian</name>
    <dbReference type="NCBI Taxonomy" id="66656"/>
    <lineage>
        <taxon>Eukaryota</taxon>
        <taxon>Viridiplantae</taxon>
        <taxon>Streptophyta</taxon>
        <taxon>Embryophyta</taxon>
        <taxon>Tracheophyta</taxon>
        <taxon>Spermatophyta</taxon>
        <taxon>Magnoliopsida</taxon>
        <taxon>eudicotyledons</taxon>
        <taxon>Gunneridae</taxon>
        <taxon>Pentapetalae</taxon>
        <taxon>rosids</taxon>
        <taxon>malvids</taxon>
        <taxon>Malvales</taxon>
        <taxon>Malvaceae</taxon>
        <taxon>Helicteroideae</taxon>
        <taxon>Durio</taxon>
    </lineage>
</organism>
<dbReference type="RefSeq" id="XP_022775529.1">
    <property type="nucleotide sequence ID" value="XM_022919794.1"/>
</dbReference>
<feature type="transmembrane region" description="Helical" evidence="5">
    <location>
        <begin position="41"/>
        <end position="61"/>
    </location>
</feature>
<evidence type="ECO:0000256" key="1">
    <source>
        <dbReference type="ARBA" id="ARBA00004141"/>
    </source>
</evidence>
<feature type="transmembrane region" description="Helical" evidence="5">
    <location>
        <begin position="67"/>
        <end position="85"/>
    </location>
</feature>
<dbReference type="InterPro" id="IPR037185">
    <property type="entry name" value="EmrE-like"/>
</dbReference>
<comment type="subcellular location">
    <subcellularLocation>
        <location evidence="1">Membrane</location>
        <topology evidence="1">Multi-pass membrane protein</topology>
    </subcellularLocation>
</comment>
<dbReference type="OrthoDB" id="1728340at2759"/>
<protein>
    <submittedName>
        <fullName evidence="7">WAT1-related protein At4g15540-like</fullName>
    </submittedName>
</protein>
<gene>
    <name evidence="7" type="primary">LOC111317341</name>
</gene>
<dbReference type="GO" id="GO:0022857">
    <property type="term" value="F:transmembrane transporter activity"/>
    <property type="evidence" value="ECO:0007669"/>
    <property type="project" value="InterPro"/>
</dbReference>
<proteinExistence type="predicted"/>
<dbReference type="KEGG" id="dzi:111317341"/>
<sequence>MSSWRLRPSIVAASVLHSVRNSYQLQFCCAQVWGVRLKGPGYVAIFRPLSIVIAAVMSAIFLGDELYLGSAIGALILSAEIYAVLRGIAREEERTDDDDSGLLSGSKVP</sequence>
<evidence type="ECO:0000313" key="6">
    <source>
        <dbReference type="Proteomes" id="UP000515121"/>
    </source>
</evidence>
<evidence type="ECO:0000313" key="7">
    <source>
        <dbReference type="RefSeq" id="XP_022775529.1"/>
    </source>
</evidence>
<evidence type="ECO:0000256" key="2">
    <source>
        <dbReference type="ARBA" id="ARBA00022692"/>
    </source>
</evidence>
<dbReference type="SUPFAM" id="SSF103481">
    <property type="entry name" value="Multidrug resistance efflux transporter EmrE"/>
    <property type="match status" value="1"/>
</dbReference>
<keyword evidence="4 5" id="KW-0472">Membrane</keyword>
<evidence type="ECO:0000256" key="3">
    <source>
        <dbReference type="ARBA" id="ARBA00022989"/>
    </source>
</evidence>
<accession>A0A6P6BEK3</accession>
<dbReference type="Proteomes" id="UP000515121">
    <property type="component" value="Unplaced"/>
</dbReference>
<keyword evidence="2 5" id="KW-0812">Transmembrane</keyword>
<name>A0A6P6BEK3_DURZI</name>
<dbReference type="InterPro" id="IPR030184">
    <property type="entry name" value="WAT1-related"/>
</dbReference>
<dbReference type="GeneID" id="111317341"/>
<reference evidence="7" key="1">
    <citation type="submission" date="2025-08" db="UniProtKB">
        <authorList>
            <consortium name="RefSeq"/>
        </authorList>
    </citation>
    <scope>IDENTIFICATION</scope>
    <source>
        <tissue evidence="7">Fruit stalk</tissue>
    </source>
</reference>
<evidence type="ECO:0000256" key="4">
    <source>
        <dbReference type="ARBA" id="ARBA00023136"/>
    </source>
</evidence>
<keyword evidence="3 5" id="KW-1133">Transmembrane helix</keyword>
<dbReference type="AlphaFoldDB" id="A0A6P6BEK3"/>
<evidence type="ECO:0000256" key="5">
    <source>
        <dbReference type="SAM" id="Phobius"/>
    </source>
</evidence>